<evidence type="ECO:0000256" key="12">
    <source>
        <dbReference type="ARBA" id="ARBA00023224"/>
    </source>
</evidence>
<dbReference type="FunFam" id="1.20.1070.10:FF:000024">
    <property type="entry name" value="Olfactory receptor"/>
    <property type="match status" value="1"/>
</dbReference>
<protein>
    <submittedName>
        <fullName evidence="15">Olfactory receptor 1-like</fullName>
    </submittedName>
</protein>
<proteinExistence type="predicted"/>
<keyword evidence="8 13" id="KW-0472">Membrane</keyword>
<dbReference type="Gene3D" id="1.20.1070.10">
    <property type="entry name" value="Rhodopsin 7-helix transmembrane proteins"/>
    <property type="match status" value="1"/>
</dbReference>
<sequence length="361" mass="40853">MNPVSLVQNEATILFNSTFVRPAQFYIGGFSDVPHDKYYYVFLSFVYILTVIGNVALLSVIYLAKTLHTPKYMIVFNLGLADLCGSTALIPKLLDTFLLNRRYIAYEACISYMFFVLFFTSLQSWTLVIMAYDRLIAICFPLNYHNVVTVTNIAAMLLFMWVFVLSLLASTVSLINRLSFCRSVVIESFYCDHGPIFHLACNDWSLNRLMAYVGFITILCIPPILIVLTYVCIVIALSRIASGKERLKALKTCTSHLALVIIFFLPLMGTNIAAVASYLHPNARIINATLTHTIPALLNPIVYSLKTEEVFSTFKKFCTKIRQSNTGVKKNKCKQIQFGHKLNYKRSLINSTVLIFQMPTT</sequence>
<keyword evidence="3" id="KW-0716">Sensory transduction</keyword>
<evidence type="ECO:0000256" key="8">
    <source>
        <dbReference type="ARBA" id="ARBA00023136"/>
    </source>
</evidence>
<reference evidence="15" key="1">
    <citation type="submission" date="2019-06" db="EMBL/GenBank/DDBJ databases">
        <authorList>
            <consortium name="Wellcome Sanger Institute Data Sharing"/>
        </authorList>
    </citation>
    <scope>NUCLEOTIDE SEQUENCE [LARGE SCALE GENOMIC DNA]</scope>
</reference>
<evidence type="ECO:0000256" key="6">
    <source>
        <dbReference type="ARBA" id="ARBA00022989"/>
    </source>
</evidence>
<dbReference type="Pfam" id="PF13853">
    <property type="entry name" value="7tm_4"/>
    <property type="match status" value="1"/>
</dbReference>
<evidence type="ECO:0000256" key="3">
    <source>
        <dbReference type="ARBA" id="ARBA00022606"/>
    </source>
</evidence>
<keyword evidence="16" id="KW-1185">Reference proteome</keyword>
<evidence type="ECO:0000256" key="13">
    <source>
        <dbReference type="SAM" id="Phobius"/>
    </source>
</evidence>
<keyword evidence="12" id="KW-0807">Transducer</keyword>
<dbReference type="InterPro" id="IPR050402">
    <property type="entry name" value="OR51/52/56-like"/>
</dbReference>
<dbReference type="SMART" id="SM01381">
    <property type="entry name" value="7TM_GPCR_Srsx"/>
    <property type="match status" value="1"/>
</dbReference>
<dbReference type="SUPFAM" id="SSF81321">
    <property type="entry name" value="Family A G protein-coupled receptor-like"/>
    <property type="match status" value="1"/>
</dbReference>
<dbReference type="GO" id="GO:0004984">
    <property type="term" value="F:olfactory receptor activity"/>
    <property type="evidence" value="ECO:0007669"/>
    <property type="project" value="InterPro"/>
</dbReference>
<keyword evidence="9" id="KW-1015">Disulfide bond</keyword>
<evidence type="ECO:0000313" key="15">
    <source>
        <dbReference type="Ensembl" id="ENSSORP00005038491.1"/>
    </source>
</evidence>
<keyword evidence="4 13" id="KW-0812">Transmembrane</keyword>
<dbReference type="InterPro" id="IPR017452">
    <property type="entry name" value="GPCR_Rhodpsn_7TM"/>
</dbReference>
<dbReference type="PANTHER" id="PTHR26450">
    <property type="entry name" value="OLFACTORY RECEPTOR 56B1-RELATED"/>
    <property type="match status" value="1"/>
</dbReference>
<keyword evidence="5" id="KW-0552">Olfaction</keyword>
<name>A0A673B848_9TELE</name>
<dbReference type="PROSITE" id="PS50262">
    <property type="entry name" value="G_PROTEIN_RECEP_F1_2"/>
    <property type="match status" value="1"/>
</dbReference>
<evidence type="ECO:0000256" key="7">
    <source>
        <dbReference type="ARBA" id="ARBA00023040"/>
    </source>
</evidence>
<dbReference type="Ensembl" id="ENSSORT00005039483.1">
    <property type="protein sequence ID" value="ENSSORP00005038491.1"/>
    <property type="gene ID" value="ENSSORG00005017981.1"/>
</dbReference>
<reference evidence="15" key="2">
    <citation type="submission" date="2025-08" db="UniProtKB">
        <authorList>
            <consortium name="Ensembl"/>
        </authorList>
    </citation>
    <scope>IDENTIFICATION</scope>
</reference>
<organism evidence="15 16">
    <name type="scientific">Sphaeramia orbicularis</name>
    <name type="common">orbiculate cardinalfish</name>
    <dbReference type="NCBI Taxonomy" id="375764"/>
    <lineage>
        <taxon>Eukaryota</taxon>
        <taxon>Metazoa</taxon>
        <taxon>Chordata</taxon>
        <taxon>Craniata</taxon>
        <taxon>Vertebrata</taxon>
        <taxon>Euteleostomi</taxon>
        <taxon>Actinopterygii</taxon>
        <taxon>Neopterygii</taxon>
        <taxon>Teleostei</taxon>
        <taxon>Neoteleostei</taxon>
        <taxon>Acanthomorphata</taxon>
        <taxon>Gobiaria</taxon>
        <taxon>Kurtiformes</taxon>
        <taxon>Apogonoidei</taxon>
        <taxon>Apogonidae</taxon>
        <taxon>Apogoninae</taxon>
        <taxon>Sphaeramia</taxon>
    </lineage>
</organism>
<dbReference type="FunCoup" id="A0A673B848">
    <property type="interactions" value="209"/>
</dbReference>
<accession>A0A673B848</accession>
<evidence type="ECO:0000256" key="10">
    <source>
        <dbReference type="ARBA" id="ARBA00023170"/>
    </source>
</evidence>
<comment type="subcellular location">
    <subcellularLocation>
        <location evidence="1">Cell membrane</location>
        <topology evidence="1">Multi-pass membrane protein</topology>
    </subcellularLocation>
</comment>
<dbReference type="InterPro" id="IPR000725">
    <property type="entry name" value="Olfact_rcpt"/>
</dbReference>
<evidence type="ECO:0000256" key="1">
    <source>
        <dbReference type="ARBA" id="ARBA00004651"/>
    </source>
</evidence>
<evidence type="ECO:0000256" key="4">
    <source>
        <dbReference type="ARBA" id="ARBA00022692"/>
    </source>
</evidence>
<feature type="transmembrane region" description="Helical" evidence="13">
    <location>
        <begin position="212"/>
        <end position="237"/>
    </location>
</feature>
<keyword evidence="11" id="KW-0325">Glycoprotein</keyword>
<gene>
    <name evidence="15" type="primary">LOC115432589</name>
</gene>
<dbReference type="Proteomes" id="UP000472271">
    <property type="component" value="Chromosome 14"/>
</dbReference>
<evidence type="ECO:0000256" key="5">
    <source>
        <dbReference type="ARBA" id="ARBA00022725"/>
    </source>
</evidence>
<dbReference type="GO" id="GO:0004930">
    <property type="term" value="F:G protein-coupled receptor activity"/>
    <property type="evidence" value="ECO:0007669"/>
    <property type="project" value="UniProtKB-KW"/>
</dbReference>
<dbReference type="PANTHER" id="PTHR26450:SF87">
    <property type="entry name" value="OLFACTORY RECEPTOR 51F2"/>
    <property type="match status" value="1"/>
</dbReference>
<feature type="domain" description="G-protein coupled receptors family 1 profile" evidence="14">
    <location>
        <begin position="53"/>
        <end position="303"/>
    </location>
</feature>
<dbReference type="GO" id="GO:0005886">
    <property type="term" value="C:plasma membrane"/>
    <property type="evidence" value="ECO:0007669"/>
    <property type="project" value="UniProtKB-SubCell"/>
</dbReference>
<evidence type="ECO:0000259" key="14">
    <source>
        <dbReference type="PROSITE" id="PS50262"/>
    </source>
</evidence>
<feature type="transmembrane region" description="Helical" evidence="13">
    <location>
        <begin position="110"/>
        <end position="132"/>
    </location>
</feature>
<evidence type="ECO:0000256" key="9">
    <source>
        <dbReference type="ARBA" id="ARBA00023157"/>
    </source>
</evidence>
<keyword evidence="7" id="KW-0297">G-protein coupled receptor</keyword>
<keyword evidence="10" id="KW-0675">Receptor</keyword>
<dbReference type="AlphaFoldDB" id="A0A673B848"/>
<dbReference type="PRINTS" id="PR00245">
    <property type="entry name" value="OLFACTORYR"/>
</dbReference>
<evidence type="ECO:0000256" key="11">
    <source>
        <dbReference type="ARBA" id="ARBA00023180"/>
    </source>
</evidence>
<keyword evidence="2" id="KW-1003">Cell membrane</keyword>
<evidence type="ECO:0000313" key="16">
    <source>
        <dbReference type="Proteomes" id="UP000472271"/>
    </source>
</evidence>
<keyword evidence="6 13" id="KW-1133">Transmembrane helix</keyword>
<reference evidence="15" key="3">
    <citation type="submission" date="2025-09" db="UniProtKB">
        <authorList>
            <consortium name="Ensembl"/>
        </authorList>
    </citation>
    <scope>IDENTIFICATION</scope>
</reference>
<feature type="transmembrane region" description="Helical" evidence="13">
    <location>
        <begin position="257"/>
        <end position="279"/>
    </location>
</feature>
<dbReference type="InterPro" id="IPR000276">
    <property type="entry name" value="GPCR_Rhodpsn"/>
</dbReference>
<evidence type="ECO:0000256" key="2">
    <source>
        <dbReference type="ARBA" id="ARBA00022475"/>
    </source>
</evidence>
<dbReference type="PRINTS" id="PR00237">
    <property type="entry name" value="GPCRRHODOPSN"/>
</dbReference>
<feature type="transmembrane region" description="Helical" evidence="13">
    <location>
        <begin position="144"/>
        <end position="169"/>
    </location>
</feature>
<dbReference type="InParanoid" id="A0A673B848"/>
<feature type="transmembrane region" description="Helical" evidence="13">
    <location>
        <begin position="38"/>
        <end position="63"/>
    </location>
</feature>